<keyword evidence="2" id="KW-1185">Reference proteome</keyword>
<evidence type="ECO:0000313" key="1">
    <source>
        <dbReference type="EMBL" id="GBN83057.1"/>
    </source>
</evidence>
<dbReference type="EMBL" id="BGPR01019831">
    <property type="protein sequence ID" value="GBN83057.1"/>
    <property type="molecule type" value="Genomic_DNA"/>
</dbReference>
<name>A0A4Y2S4Z2_ARAVE</name>
<protein>
    <submittedName>
        <fullName evidence="1">Uncharacterized protein</fullName>
    </submittedName>
</protein>
<dbReference type="AlphaFoldDB" id="A0A4Y2S4Z2"/>
<dbReference type="Proteomes" id="UP000499080">
    <property type="component" value="Unassembled WGS sequence"/>
</dbReference>
<proteinExistence type="predicted"/>
<sequence>MGHQYRSLEIHFINIPAIFIELINKRGTILSRNPIWTAGGVGDGTKPQKHPLSKNSRCNAPPFSERAPHPFVEKVDPSFLSRNRFRQLPDRAIDPPHEAAYFGSKITKSEEFGPHFFLSDILQTDRNREGLGSERNMVEWMYCRVFFFSFCGGGVNQLFV</sequence>
<reference evidence="1 2" key="1">
    <citation type="journal article" date="2019" name="Sci. Rep.">
        <title>Orb-weaving spider Araneus ventricosus genome elucidates the spidroin gene catalogue.</title>
        <authorList>
            <person name="Kono N."/>
            <person name="Nakamura H."/>
            <person name="Ohtoshi R."/>
            <person name="Moran D.A.P."/>
            <person name="Shinohara A."/>
            <person name="Yoshida Y."/>
            <person name="Fujiwara M."/>
            <person name="Mori M."/>
            <person name="Tomita M."/>
            <person name="Arakawa K."/>
        </authorList>
    </citation>
    <scope>NUCLEOTIDE SEQUENCE [LARGE SCALE GENOMIC DNA]</scope>
</reference>
<accession>A0A4Y2S4Z2</accession>
<gene>
    <name evidence="1" type="ORF">AVEN_158554_1</name>
</gene>
<comment type="caution">
    <text evidence="1">The sequence shown here is derived from an EMBL/GenBank/DDBJ whole genome shotgun (WGS) entry which is preliminary data.</text>
</comment>
<organism evidence="1 2">
    <name type="scientific">Araneus ventricosus</name>
    <name type="common">Orbweaver spider</name>
    <name type="synonym">Epeira ventricosa</name>
    <dbReference type="NCBI Taxonomy" id="182803"/>
    <lineage>
        <taxon>Eukaryota</taxon>
        <taxon>Metazoa</taxon>
        <taxon>Ecdysozoa</taxon>
        <taxon>Arthropoda</taxon>
        <taxon>Chelicerata</taxon>
        <taxon>Arachnida</taxon>
        <taxon>Araneae</taxon>
        <taxon>Araneomorphae</taxon>
        <taxon>Entelegynae</taxon>
        <taxon>Araneoidea</taxon>
        <taxon>Araneidae</taxon>
        <taxon>Araneus</taxon>
    </lineage>
</organism>
<evidence type="ECO:0000313" key="2">
    <source>
        <dbReference type="Proteomes" id="UP000499080"/>
    </source>
</evidence>